<comment type="caution">
    <text evidence="2">The sequence shown here is derived from an EMBL/GenBank/DDBJ whole genome shotgun (WGS) entry which is preliminary data.</text>
</comment>
<keyword evidence="1" id="KW-0732">Signal</keyword>
<proteinExistence type="predicted"/>
<evidence type="ECO:0000313" key="3">
    <source>
        <dbReference type="Proteomes" id="UP000216363"/>
    </source>
</evidence>
<protein>
    <recommendedName>
        <fullName evidence="4">DUF3060 domain-containing protein</fullName>
    </recommendedName>
</protein>
<dbReference type="AlphaFoldDB" id="A0A256GC87"/>
<dbReference type="Pfam" id="PF11259">
    <property type="entry name" value="DUF3060"/>
    <property type="match status" value="1"/>
</dbReference>
<dbReference type="InterPro" id="IPR021417">
    <property type="entry name" value="DUF3060"/>
</dbReference>
<name>A0A256GC87_9HYPH</name>
<dbReference type="Proteomes" id="UP000216363">
    <property type="component" value="Unassembled WGS sequence"/>
</dbReference>
<accession>A0A256GC87</accession>
<evidence type="ECO:0000256" key="1">
    <source>
        <dbReference type="SAM" id="SignalP"/>
    </source>
</evidence>
<evidence type="ECO:0000313" key="2">
    <source>
        <dbReference type="EMBL" id="OYR24744.1"/>
    </source>
</evidence>
<reference evidence="2 3" key="1">
    <citation type="submission" date="2017-07" db="EMBL/GenBank/DDBJ databases">
        <title>Draft genome of Ochrobactrum lupini type strain LUP21.</title>
        <authorList>
            <person name="Krzyzanowska D.M."/>
            <person name="Jafra S."/>
        </authorList>
    </citation>
    <scope>NUCLEOTIDE SEQUENCE [LARGE SCALE GENOMIC DNA]</scope>
    <source>
        <strain evidence="2 3">LUP21</strain>
    </source>
</reference>
<dbReference type="EMBL" id="NNRN01000062">
    <property type="protein sequence ID" value="OYR24744.1"/>
    <property type="molecule type" value="Genomic_DNA"/>
</dbReference>
<feature type="signal peptide" evidence="1">
    <location>
        <begin position="1"/>
        <end position="29"/>
    </location>
</feature>
<gene>
    <name evidence="2" type="ORF">CES86_5034</name>
</gene>
<organism evidence="2 3">
    <name type="scientific">Brucella lupini</name>
    <dbReference type="NCBI Taxonomy" id="255457"/>
    <lineage>
        <taxon>Bacteria</taxon>
        <taxon>Pseudomonadati</taxon>
        <taxon>Pseudomonadota</taxon>
        <taxon>Alphaproteobacteria</taxon>
        <taxon>Hyphomicrobiales</taxon>
        <taxon>Brucellaceae</taxon>
        <taxon>Brucella/Ochrobactrum group</taxon>
        <taxon>Brucella</taxon>
    </lineage>
</organism>
<feature type="chain" id="PRO_5012038910" description="DUF3060 domain-containing protein" evidence="1">
    <location>
        <begin position="30"/>
        <end position="178"/>
    </location>
</feature>
<evidence type="ECO:0008006" key="4">
    <source>
        <dbReference type="Google" id="ProtNLM"/>
    </source>
</evidence>
<sequence length="178" mass="18280">MALVKEVEMLKIALLASSLTLLAAPSSFADEQTIEGVGLGREITCTSGDVGIYGAENNVKLKGECGHVTIHGVSHTVTFENARKLSVSGTDNTVSGGATQNLIVEVSNNQVTATLKKGTDPSILEVSGAENIVNVKVDGPSQFDVSGANHQVTWSLAGGSAEPTISISGADNDVTKAE</sequence>